<dbReference type="Gene3D" id="3.40.50.2300">
    <property type="match status" value="1"/>
</dbReference>
<sequence>MPQGDDVGIILHPHLKSGNEMPLDLLRKWKEEGKRMVTVHFYYPHLHIPYVIVDNFVGGYLATEHLIRS</sequence>
<evidence type="ECO:0000313" key="1">
    <source>
        <dbReference type="EMBL" id="REE55460.1"/>
    </source>
</evidence>
<evidence type="ECO:0000313" key="2">
    <source>
        <dbReference type="Proteomes" id="UP000256304"/>
    </source>
</evidence>
<name>A0A3D9PZ90_9BACL</name>
<accession>A0A3D9PZ90</accession>
<protein>
    <submittedName>
        <fullName evidence="1">Uncharacterized protein</fullName>
    </submittedName>
</protein>
<dbReference type="AlphaFoldDB" id="A0A3D9PZ90"/>
<dbReference type="EMBL" id="QTTN01000067">
    <property type="protein sequence ID" value="REE55460.1"/>
    <property type="molecule type" value="Genomic_DNA"/>
</dbReference>
<organism evidence="1 2">
    <name type="scientific">Paenibacillus taihuensis</name>
    <dbReference type="NCBI Taxonomy" id="1156355"/>
    <lineage>
        <taxon>Bacteria</taxon>
        <taxon>Bacillati</taxon>
        <taxon>Bacillota</taxon>
        <taxon>Bacilli</taxon>
        <taxon>Bacillales</taxon>
        <taxon>Paenibacillaceae</taxon>
        <taxon>Paenibacillus</taxon>
    </lineage>
</organism>
<keyword evidence="2" id="KW-1185">Reference proteome</keyword>
<proteinExistence type="predicted"/>
<dbReference type="Proteomes" id="UP000256304">
    <property type="component" value="Unassembled WGS sequence"/>
</dbReference>
<gene>
    <name evidence="1" type="ORF">A8990_1676</name>
</gene>
<dbReference type="InterPro" id="IPR028082">
    <property type="entry name" value="Peripla_BP_I"/>
</dbReference>
<comment type="caution">
    <text evidence="1">The sequence shown here is derived from an EMBL/GenBank/DDBJ whole genome shotgun (WGS) entry which is preliminary data.</text>
</comment>
<dbReference type="SUPFAM" id="SSF53822">
    <property type="entry name" value="Periplasmic binding protein-like I"/>
    <property type="match status" value="1"/>
</dbReference>
<reference evidence="1 2" key="1">
    <citation type="submission" date="2018-08" db="EMBL/GenBank/DDBJ databases">
        <title>Genomic Encyclopedia of Type Strains, Phase III (KMG-III): the genomes of soil and plant-associated and newly described type strains.</title>
        <authorList>
            <person name="Whitman W."/>
        </authorList>
    </citation>
    <scope>NUCLEOTIDE SEQUENCE [LARGE SCALE GENOMIC DNA]</scope>
    <source>
        <strain evidence="1 2">CGMCC 1.10966</strain>
    </source>
</reference>